<reference evidence="2 3" key="1">
    <citation type="submission" date="2021-07" db="EMBL/GenBank/DDBJ databases">
        <title>The Aristolochia fimbriata genome: insights into angiosperm evolution, floral development and chemical biosynthesis.</title>
        <authorList>
            <person name="Jiao Y."/>
        </authorList>
    </citation>
    <scope>NUCLEOTIDE SEQUENCE [LARGE SCALE GENOMIC DNA]</scope>
    <source>
        <strain evidence="2">IBCAS-2021</strain>
        <tissue evidence="2">Leaf</tissue>
    </source>
</reference>
<dbReference type="PANTHER" id="PTHR31639:SF237">
    <property type="entry name" value="F-BOX DOMAIN-CONTAINING PROTEIN"/>
    <property type="match status" value="1"/>
</dbReference>
<evidence type="ECO:0000313" key="3">
    <source>
        <dbReference type="Proteomes" id="UP000825729"/>
    </source>
</evidence>
<dbReference type="InterPro" id="IPR036047">
    <property type="entry name" value="F-box-like_dom_sf"/>
</dbReference>
<evidence type="ECO:0000259" key="1">
    <source>
        <dbReference type="PROSITE" id="PS50181"/>
    </source>
</evidence>
<dbReference type="InterPro" id="IPR055411">
    <property type="entry name" value="LRR_FXL15/At3g58940/PEG3-like"/>
</dbReference>
<comment type="caution">
    <text evidence="2">The sequence shown here is derived from an EMBL/GenBank/DDBJ whole genome shotgun (WGS) entry which is preliminary data.</text>
</comment>
<dbReference type="Pfam" id="PF24758">
    <property type="entry name" value="LRR_At5g56370"/>
    <property type="match status" value="1"/>
</dbReference>
<dbReference type="PANTHER" id="PTHR31639">
    <property type="entry name" value="F-BOX PROTEIN-LIKE"/>
    <property type="match status" value="1"/>
</dbReference>
<dbReference type="InterPro" id="IPR001810">
    <property type="entry name" value="F-box_dom"/>
</dbReference>
<dbReference type="AlphaFoldDB" id="A0AAV7DV75"/>
<dbReference type="InterPro" id="IPR006566">
    <property type="entry name" value="FBD"/>
</dbReference>
<organism evidence="2 3">
    <name type="scientific">Aristolochia fimbriata</name>
    <name type="common">White veined hardy Dutchman's pipe vine</name>
    <dbReference type="NCBI Taxonomy" id="158543"/>
    <lineage>
        <taxon>Eukaryota</taxon>
        <taxon>Viridiplantae</taxon>
        <taxon>Streptophyta</taxon>
        <taxon>Embryophyta</taxon>
        <taxon>Tracheophyta</taxon>
        <taxon>Spermatophyta</taxon>
        <taxon>Magnoliopsida</taxon>
        <taxon>Magnoliidae</taxon>
        <taxon>Piperales</taxon>
        <taxon>Aristolochiaceae</taxon>
        <taxon>Aristolochia</taxon>
    </lineage>
</organism>
<protein>
    <recommendedName>
        <fullName evidence="1">F-box domain-containing protein</fullName>
    </recommendedName>
</protein>
<dbReference type="PROSITE" id="PS50181">
    <property type="entry name" value="FBOX"/>
    <property type="match status" value="1"/>
</dbReference>
<dbReference type="SMART" id="SM00579">
    <property type="entry name" value="FBD"/>
    <property type="match status" value="1"/>
</dbReference>
<feature type="domain" description="F-box" evidence="1">
    <location>
        <begin position="29"/>
        <end position="77"/>
    </location>
</feature>
<dbReference type="Pfam" id="PF00646">
    <property type="entry name" value="F-box"/>
    <property type="match status" value="1"/>
</dbReference>
<name>A0AAV7DV75_ARIFI</name>
<accession>A0AAV7DV75</accession>
<dbReference type="Gene3D" id="1.20.1280.50">
    <property type="match status" value="1"/>
</dbReference>
<keyword evidence="3" id="KW-1185">Reference proteome</keyword>
<dbReference type="Gene3D" id="3.80.10.10">
    <property type="entry name" value="Ribonuclease Inhibitor"/>
    <property type="match status" value="1"/>
</dbReference>
<proteinExistence type="predicted"/>
<dbReference type="SUPFAM" id="SSF52047">
    <property type="entry name" value="RNI-like"/>
    <property type="match status" value="1"/>
</dbReference>
<dbReference type="EMBL" id="JAINDJ010000008">
    <property type="protein sequence ID" value="KAG9440144.1"/>
    <property type="molecule type" value="Genomic_DNA"/>
</dbReference>
<dbReference type="InterPro" id="IPR032675">
    <property type="entry name" value="LRR_dom_sf"/>
</dbReference>
<dbReference type="SUPFAM" id="SSF81383">
    <property type="entry name" value="F-box domain"/>
    <property type="match status" value="1"/>
</dbReference>
<gene>
    <name evidence="2" type="ORF">H6P81_020309</name>
</gene>
<dbReference type="Proteomes" id="UP000825729">
    <property type="component" value="Unassembled WGS sequence"/>
</dbReference>
<evidence type="ECO:0000313" key="2">
    <source>
        <dbReference type="EMBL" id="KAG9440144.1"/>
    </source>
</evidence>
<sequence length="457" mass="52611">MKGACPVDKLLAKALVIGNFEGKMNEMEVDKISNLPVDIVRRIFKYLPMREVVQTSLLSTNWRYKWLAAEELIFDRRCFRSSQRDSDVKLASFVNQVLLLHEGPISKFKIDNYLEKASSDVDRWLLVLSRKQLIHLVLTFRSGDYYKLPSSLFSLKHIKYLKLSLCLFSTPLSFGGFSCLTALDLQQVHITNETFQSIICKSPLLQRLQLISCYGLRHLSVTAPKLEWLFFHGDFDDLHFDVVSHLVEVTISLCNLADGGARGAVSRLEWYLRHLTNLKKLVFYNYFLKFLSTGIVPDKLSVSYCNLKYLRLHVNMEDSNQILAAFCLFRSSPNLEHIRIEAKPNKPLLLLDREGLWDASSTSNIGLTHVKVVEITGCVGLERELDFVRFFLIITPVLERMTIEMHKKAATNDSEQLKWVKNMLRFRRASSRAEGNDSRATDWSSYSRSGCIYNFVK</sequence>
<dbReference type="Pfam" id="PF08387">
    <property type="entry name" value="FBD"/>
    <property type="match status" value="1"/>
</dbReference>